<reference evidence="1" key="1">
    <citation type="submission" date="2022-10" db="EMBL/GenBank/DDBJ databases">
        <title>Streptomyces beihaiensis sp. nov., a chitin degrading actinobacterium, isolated from shrimp pond soil.</title>
        <authorList>
            <person name="Xie J."/>
            <person name="Shen N."/>
        </authorList>
    </citation>
    <scope>NUCLEOTIDE SEQUENCE</scope>
    <source>
        <strain evidence="1">GXMU-J5</strain>
    </source>
</reference>
<comment type="caution">
    <text evidence="1">The sequence shown here is derived from an EMBL/GenBank/DDBJ whole genome shotgun (WGS) entry which is preliminary data.</text>
</comment>
<accession>A0ABT3U2Q0</accession>
<sequence length="236" mass="25565">MADPVRVRCQTCHREHLYTARALPCACGAPVAPPLVRDAPAEPVTDRTWADDWVTLRCPVCGRRDRWPRPELDCACGTVLRVPVHGDLAPTPPASPAPSHIPLPRTAAAVRPAFRTVAIRTARDVVTVAAMYLRWLGYRDVRRADRHPRSGVGLAARGIVAQVEPSVRPAGVREVECLWLRAMTESAGCAYFSLAGYEDEARVRADALGVALFVLDLAGEPQPVNSPADELIASSP</sequence>
<evidence type="ECO:0000313" key="1">
    <source>
        <dbReference type="EMBL" id="MCX3063554.1"/>
    </source>
</evidence>
<evidence type="ECO:0000313" key="2">
    <source>
        <dbReference type="Proteomes" id="UP001163064"/>
    </source>
</evidence>
<proteinExistence type="predicted"/>
<protein>
    <submittedName>
        <fullName evidence="1">Uncharacterized protein</fullName>
    </submittedName>
</protein>
<name>A0ABT3U2Q0_9ACTN</name>
<gene>
    <name evidence="1" type="ORF">OFY01_28085</name>
</gene>
<dbReference type="RefSeq" id="WP_266604599.1">
    <property type="nucleotide sequence ID" value="NZ_JAPHNL010000314.1"/>
</dbReference>
<keyword evidence="2" id="KW-1185">Reference proteome</keyword>
<dbReference type="EMBL" id="JAPHNL010000314">
    <property type="protein sequence ID" value="MCX3063554.1"/>
    <property type="molecule type" value="Genomic_DNA"/>
</dbReference>
<dbReference type="Proteomes" id="UP001163064">
    <property type="component" value="Unassembled WGS sequence"/>
</dbReference>
<organism evidence="1 2">
    <name type="scientific">Streptomyces beihaiensis</name>
    <dbReference type="NCBI Taxonomy" id="2984495"/>
    <lineage>
        <taxon>Bacteria</taxon>
        <taxon>Bacillati</taxon>
        <taxon>Actinomycetota</taxon>
        <taxon>Actinomycetes</taxon>
        <taxon>Kitasatosporales</taxon>
        <taxon>Streptomycetaceae</taxon>
        <taxon>Streptomyces</taxon>
    </lineage>
</organism>